<dbReference type="EnsemblPlants" id="Pp3c11_26680V3.1">
    <property type="protein sequence ID" value="PAC:32958972.CDS.1"/>
    <property type="gene ID" value="Pp3c11_26680"/>
</dbReference>
<reference evidence="3" key="3">
    <citation type="submission" date="2020-12" db="UniProtKB">
        <authorList>
            <consortium name="EnsemblPlants"/>
        </authorList>
    </citation>
    <scope>IDENTIFICATION</scope>
</reference>
<dbReference type="InParanoid" id="A0A2K1JWF5"/>
<proteinExistence type="predicted"/>
<feature type="compositionally biased region" description="Basic and acidic residues" evidence="1">
    <location>
        <begin position="151"/>
        <end position="163"/>
    </location>
</feature>
<dbReference type="EMBL" id="ABEU02000011">
    <property type="protein sequence ID" value="PNR45860.1"/>
    <property type="molecule type" value="Genomic_DNA"/>
</dbReference>
<gene>
    <name evidence="2" type="ORF">PHYPA_015631</name>
</gene>
<reference evidence="2 4" key="1">
    <citation type="journal article" date="2008" name="Science">
        <title>The Physcomitrella genome reveals evolutionary insights into the conquest of land by plants.</title>
        <authorList>
            <person name="Rensing S."/>
            <person name="Lang D."/>
            <person name="Zimmer A."/>
            <person name="Terry A."/>
            <person name="Salamov A."/>
            <person name="Shapiro H."/>
            <person name="Nishiyama T."/>
            <person name="Perroud P.-F."/>
            <person name="Lindquist E."/>
            <person name="Kamisugi Y."/>
            <person name="Tanahashi T."/>
            <person name="Sakakibara K."/>
            <person name="Fujita T."/>
            <person name="Oishi K."/>
            <person name="Shin-I T."/>
            <person name="Kuroki Y."/>
            <person name="Toyoda A."/>
            <person name="Suzuki Y."/>
            <person name="Hashimoto A."/>
            <person name="Yamaguchi K."/>
            <person name="Sugano A."/>
            <person name="Kohara Y."/>
            <person name="Fujiyama A."/>
            <person name="Anterola A."/>
            <person name="Aoki S."/>
            <person name="Ashton N."/>
            <person name="Barbazuk W.B."/>
            <person name="Barker E."/>
            <person name="Bennetzen J."/>
            <person name="Bezanilla M."/>
            <person name="Blankenship R."/>
            <person name="Cho S.H."/>
            <person name="Dutcher S."/>
            <person name="Estelle M."/>
            <person name="Fawcett J.A."/>
            <person name="Gundlach H."/>
            <person name="Hanada K."/>
            <person name="Heyl A."/>
            <person name="Hicks K.A."/>
            <person name="Hugh J."/>
            <person name="Lohr M."/>
            <person name="Mayer K."/>
            <person name="Melkozernov A."/>
            <person name="Murata T."/>
            <person name="Nelson D."/>
            <person name="Pils B."/>
            <person name="Prigge M."/>
            <person name="Reiss B."/>
            <person name="Renner T."/>
            <person name="Rombauts S."/>
            <person name="Rushton P."/>
            <person name="Sanderfoot A."/>
            <person name="Schween G."/>
            <person name="Shiu S.-H."/>
            <person name="Stueber K."/>
            <person name="Theodoulou F.L."/>
            <person name="Tu H."/>
            <person name="Van de Peer Y."/>
            <person name="Verrier P.J."/>
            <person name="Waters E."/>
            <person name="Wood A."/>
            <person name="Yang L."/>
            <person name="Cove D."/>
            <person name="Cuming A."/>
            <person name="Hasebe M."/>
            <person name="Lucas S."/>
            <person name="Mishler D.B."/>
            <person name="Reski R."/>
            <person name="Grigoriev I."/>
            <person name="Quatrano R.S."/>
            <person name="Boore J.L."/>
        </authorList>
    </citation>
    <scope>NUCLEOTIDE SEQUENCE [LARGE SCALE GENOMIC DNA]</scope>
    <source>
        <strain evidence="3 4">cv. Gransden 2004</strain>
    </source>
</reference>
<organism evidence="2">
    <name type="scientific">Physcomitrium patens</name>
    <name type="common">Spreading-leaved earth moss</name>
    <name type="synonym">Physcomitrella patens</name>
    <dbReference type="NCBI Taxonomy" id="3218"/>
    <lineage>
        <taxon>Eukaryota</taxon>
        <taxon>Viridiplantae</taxon>
        <taxon>Streptophyta</taxon>
        <taxon>Embryophyta</taxon>
        <taxon>Bryophyta</taxon>
        <taxon>Bryophytina</taxon>
        <taxon>Bryopsida</taxon>
        <taxon>Funariidae</taxon>
        <taxon>Funariales</taxon>
        <taxon>Funariaceae</taxon>
        <taxon>Physcomitrium</taxon>
    </lineage>
</organism>
<evidence type="ECO:0000256" key="1">
    <source>
        <dbReference type="SAM" id="MobiDB-lite"/>
    </source>
</evidence>
<name>A0A2K1JWF5_PHYPA</name>
<feature type="compositionally biased region" description="Basic and acidic residues" evidence="1">
    <location>
        <begin position="102"/>
        <end position="112"/>
    </location>
</feature>
<sequence>MNKWMSEWGTLCATNSSCSRTAWTFPADPSWLGWWRAGGGPCKWSEQRSRRGQRPEAEEAEEDMRPREEWRRSGDGGGAGAGPCPMCDMASRGVAPRPRGATRREGGEERAWGRQAPPSSEGSRWGSMRSRLGRAFRGGWERWVAMAEREQVAGPRRAWDGGGERWLGGAEAGAPAWERRLPGGPELRLC</sequence>
<keyword evidence="4" id="KW-1185">Reference proteome</keyword>
<evidence type="ECO:0000313" key="2">
    <source>
        <dbReference type="EMBL" id="PNR45860.1"/>
    </source>
</evidence>
<reference evidence="2 4" key="2">
    <citation type="journal article" date="2018" name="Plant J.">
        <title>The Physcomitrella patens chromosome-scale assembly reveals moss genome structure and evolution.</title>
        <authorList>
            <person name="Lang D."/>
            <person name="Ullrich K.K."/>
            <person name="Murat F."/>
            <person name="Fuchs J."/>
            <person name="Jenkins J."/>
            <person name="Haas F.B."/>
            <person name="Piednoel M."/>
            <person name="Gundlach H."/>
            <person name="Van Bel M."/>
            <person name="Meyberg R."/>
            <person name="Vives C."/>
            <person name="Morata J."/>
            <person name="Symeonidi A."/>
            <person name="Hiss M."/>
            <person name="Muchero W."/>
            <person name="Kamisugi Y."/>
            <person name="Saleh O."/>
            <person name="Blanc G."/>
            <person name="Decker E.L."/>
            <person name="van Gessel N."/>
            <person name="Grimwood J."/>
            <person name="Hayes R.D."/>
            <person name="Graham S.W."/>
            <person name="Gunter L.E."/>
            <person name="McDaniel S.F."/>
            <person name="Hoernstein S.N.W."/>
            <person name="Larsson A."/>
            <person name="Li F.W."/>
            <person name="Perroud P.F."/>
            <person name="Phillips J."/>
            <person name="Ranjan P."/>
            <person name="Rokshar D.S."/>
            <person name="Rothfels C.J."/>
            <person name="Schneider L."/>
            <person name="Shu S."/>
            <person name="Stevenson D.W."/>
            <person name="Thummler F."/>
            <person name="Tillich M."/>
            <person name="Villarreal Aguilar J.C."/>
            <person name="Widiez T."/>
            <person name="Wong G.K."/>
            <person name="Wymore A."/>
            <person name="Zhang Y."/>
            <person name="Zimmer A.D."/>
            <person name="Quatrano R.S."/>
            <person name="Mayer K.F.X."/>
            <person name="Goodstein D."/>
            <person name="Casacuberta J.M."/>
            <person name="Vandepoele K."/>
            <person name="Reski R."/>
            <person name="Cuming A.C."/>
            <person name="Tuskan G.A."/>
            <person name="Maumus F."/>
            <person name="Salse J."/>
            <person name="Schmutz J."/>
            <person name="Rensing S.A."/>
        </authorList>
    </citation>
    <scope>NUCLEOTIDE SEQUENCE [LARGE SCALE GENOMIC DNA]</scope>
    <source>
        <strain evidence="3 4">cv. Gransden 2004</strain>
    </source>
</reference>
<evidence type="ECO:0000313" key="4">
    <source>
        <dbReference type="Proteomes" id="UP000006727"/>
    </source>
</evidence>
<feature type="compositionally biased region" description="Basic and acidic residues" evidence="1">
    <location>
        <begin position="45"/>
        <end position="74"/>
    </location>
</feature>
<dbReference type="PaxDb" id="3218-PP1S332_34V6.1"/>
<accession>A0A2K1JWF5</accession>
<dbReference type="Gramene" id="Pp3c11_26680V3.1">
    <property type="protein sequence ID" value="PAC:32958972.CDS.1"/>
    <property type="gene ID" value="Pp3c11_26680"/>
</dbReference>
<feature type="region of interest" description="Disordered" evidence="1">
    <location>
        <begin position="151"/>
        <end position="190"/>
    </location>
</feature>
<dbReference type="AlphaFoldDB" id="A0A2K1JWF5"/>
<dbReference type="Proteomes" id="UP000006727">
    <property type="component" value="Chromosome 11"/>
</dbReference>
<feature type="region of interest" description="Disordered" evidence="1">
    <location>
        <begin position="42"/>
        <end position="127"/>
    </location>
</feature>
<protein>
    <submittedName>
        <fullName evidence="2 3">Uncharacterized protein</fullName>
    </submittedName>
</protein>
<evidence type="ECO:0000313" key="3">
    <source>
        <dbReference type="EnsemblPlants" id="PAC:32958972.CDS.1"/>
    </source>
</evidence>